<dbReference type="PANTHER" id="PTHR34194:SF25">
    <property type="entry name" value="OS05G0423200 PROTEIN"/>
    <property type="match status" value="1"/>
</dbReference>
<sequence>MVIELDANGNGSFLVDSTEGINGMCIDLVDPMYKLFLDHLRKDGRSYILEMEDGDNGKLAIVNYEKVVGSDFLALNSEMTSGHYSFDGKELFVTPHSTSSRKSDSKGSEDKSIVKVDSYEENLISKHQGIVERENFVTKYPRLSHSESGKSVDFSDIHKSQPASNLVDDTYQKFLSCLTIQDGLMVLEYNSVSVVYEGNEPSTAVENLTTEGTCFSDSQGPLPSESTQPSVSPNLASNGTSCSQALVLHESFHQPDLSLHGDEQLEVPHNGFKSTFDMKLRAVLNKPFDQYEHDLLWRQATFRKPVLRHKDLRNQCKSFSTTQIGFSYLDHYPGDCEYCCDGTYLHLSDALRFLW</sequence>
<accession>A0A2I0ABD2</accession>
<organism evidence="2 3">
    <name type="scientific">Apostasia shenzhenica</name>
    <dbReference type="NCBI Taxonomy" id="1088818"/>
    <lineage>
        <taxon>Eukaryota</taxon>
        <taxon>Viridiplantae</taxon>
        <taxon>Streptophyta</taxon>
        <taxon>Embryophyta</taxon>
        <taxon>Tracheophyta</taxon>
        <taxon>Spermatophyta</taxon>
        <taxon>Magnoliopsida</taxon>
        <taxon>Liliopsida</taxon>
        <taxon>Asparagales</taxon>
        <taxon>Orchidaceae</taxon>
        <taxon>Apostasioideae</taxon>
        <taxon>Apostasia</taxon>
    </lineage>
</organism>
<dbReference type="EMBL" id="KZ452001">
    <property type="protein sequence ID" value="PKA52816.1"/>
    <property type="molecule type" value="Genomic_DNA"/>
</dbReference>
<evidence type="ECO:0000313" key="3">
    <source>
        <dbReference type="Proteomes" id="UP000236161"/>
    </source>
</evidence>
<proteinExistence type="predicted"/>
<name>A0A2I0ABD2_9ASPA</name>
<dbReference type="PANTHER" id="PTHR34194">
    <property type="entry name" value="F14J8.16 PROTEIN"/>
    <property type="match status" value="1"/>
</dbReference>
<evidence type="ECO:0000256" key="1">
    <source>
        <dbReference type="SAM" id="MobiDB-lite"/>
    </source>
</evidence>
<dbReference type="AlphaFoldDB" id="A0A2I0ABD2"/>
<dbReference type="OrthoDB" id="298344at2759"/>
<gene>
    <name evidence="2" type="ORF">AXF42_Ash001797</name>
</gene>
<dbReference type="STRING" id="1088818.A0A2I0ABD2"/>
<protein>
    <submittedName>
        <fullName evidence="2">Uncharacterized protein</fullName>
    </submittedName>
</protein>
<dbReference type="Proteomes" id="UP000236161">
    <property type="component" value="Unassembled WGS sequence"/>
</dbReference>
<evidence type="ECO:0000313" key="2">
    <source>
        <dbReference type="EMBL" id="PKA52816.1"/>
    </source>
</evidence>
<reference evidence="2 3" key="1">
    <citation type="journal article" date="2017" name="Nature">
        <title>The Apostasia genome and the evolution of orchids.</title>
        <authorList>
            <person name="Zhang G.Q."/>
            <person name="Liu K.W."/>
            <person name="Li Z."/>
            <person name="Lohaus R."/>
            <person name="Hsiao Y.Y."/>
            <person name="Niu S.C."/>
            <person name="Wang J.Y."/>
            <person name="Lin Y.C."/>
            <person name="Xu Q."/>
            <person name="Chen L.J."/>
            <person name="Yoshida K."/>
            <person name="Fujiwara S."/>
            <person name="Wang Z.W."/>
            <person name="Zhang Y.Q."/>
            <person name="Mitsuda N."/>
            <person name="Wang M."/>
            <person name="Liu G.H."/>
            <person name="Pecoraro L."/>
            <person name="Huang H.X."/>
            <person name="Xiao X.J."/>
            <person name="Lin M."/>
            <person name="Wu X.Y."/>
            <person name="Wu W.L."/>
            <person name="Chen Y.Y."/>
            <person name="Chang S.B."/>
            <person name="Sakamoto S."/>
            <person name="Ohme-Takagi M."/>
            <person name="Yagi M."/>
            <person name="Zeng S.J."/>
            <person name="Shen C.Y."/>
            <person name="Yeh C.M."/>
            <person name="Luo Y.B."/>
            <person name="Tsai W.C."/>
            <person name="Van de Peer Y."/>
            <person name="Liu Z.J."/>
        </authorList>
    </citation>
    <scope>NUCLEOTIDE SEQUENCE [LARGE SCALE GENOMIC DNA]</scope>
    <source>
        <strain evidence="3">cv. Shenzhen</strain>
        <tissue evidence="2">Stem</tissue>
    </source>
</reference>
<feature type="region of interest" description="Disordered" evidence="1">
    <location>
        <begin position="213"/>
        <end position="235"/>
    </location>
</feature>
<keyword evidence="3" id="KW-1185">Reference proteome</keyword>